<evidence type="ECO:0000259" key="2">
    <source>
        <dbReference type="Pfam" id="PF07411"/>
    </source>
</evidence>
<organism evidence="3">
    <name type="scientific">Sedimenticola thiotaurini</name>
    <dbReference type="NCBI Taxonomy" id="1543721"/>
    <lineage>
        <taxon>Bacteria</taxon>
        <taxon>Pseudomonadati</taxon>
        <taxon>Pseudomonadota</taxon>
        <taxon>Gammaproteobacteria</taxon>
        <taxon>Chromatiales</taxon>
        <taxon>Sedimenticolaceae</taxon>
        <taxon>Sedimenticola</taxon>
    </lineage>
</organism>
<proteinExistence type="inferred from homology"/>
<dbReference type="InterPro" id="IPR010879">
    <property type="entry name" value="DUF1508"/>
</dbReference>
<dbReference type="Pfam" id="PF07411">
    <property type="entry name" value="DUF1508"/>
    <property type="match status" value="2"/>
</dbReference>
<reference evidence="3" key="1">
    <citation type="journal article" date="2020" name="mSystems">
        <title>Genome- and Community-Level Interaction Insights into Carbon Utilization and Element Cycling Functions of Hydrothermarchaeota in Hydrothermal Sediment.</title>
        <authorList>
            <person name="Zhou Z."/>
            <person name="Liu Y."/>
            <person name="Xu W."/>
            <person name="Pan J."/>
            <person name="Luo Z.H."/>
            <person name="Li M."/>
        </authorList>
    </citation>
    <scope>NUCLEOTIDE SEQUENCE [LARGE SCALE GENOMIC DNA]</scope>
    <source>
        <strain evidence="3">HyVt-443</strain>
    </source>
</reference>
<dbReference type="EMBL" id="DRKP01000074">
    <property type="protein sequence ID" value="HEB96095.1"/>
    <property type="molecule type" value="Genomic_DNA"/>
</dbReference>
<evidence type="ECO:0000256" key="1">
    <source>
        <dbReference type="ARBA" id="ARBA00007576"/>
    </source>
</evidence>
<comment type="similarity">
    <text evidence="1">Belongs to the UPF0339 family. Duplicated subfamily.</text>
</comment>
<dbReference type="AlphaFoldDB" id="A0A831W8Q3"/>
<dbReference type="PANTHER" id="PTHR40606:SF1">
    <property type="entry name" value="UPF0339 PROTEIN YEGP"/>
    <property type="match status" value="1"/>
</dbReference>
<sequence>MKVVLKESQAQEPFSFAFIDAAGKTVVRSENYKARKSALNGIESVKKNCQDDNRYEMKESKNGKFYFNVKASNGQIVGTSTMFASAAERDAAIAELKSDGPGAAVEEQGA</sequence>
<dbReference type="Proteomes" id="UP000886251">
    <property type="component" value="Unassembled WGS sequence"/>
</dbReference>
<feature type="domain" description="DUF1508" evidence="2">
    <location>
        <begin position="14"/>
        <end position="56"/>
    </location>
</feature>
<protein>
    <submittedName>
        <fullName evidence="3">DUF1508 domain-containing protein</fullName>
    </submittedName>
</protein>
<dbReference type="SUPFAM" id="SSF160113">
    <property type="entry name" value="YegP-like"/>
    <property type="match status" value="2"/>
</dbReference>
<name>A0A831W8Q3_9GAMM</name>
<dbReference type="InterPro" id="IPR051141">
    <property type="entry name" value="UPF0339_domain"/>
</dbReference>
<gene>
    <name evidence="3" type="ORF">ENI96_06670</name>
</gene>
<evidence type="ECO:0000313" key="3">
    <source>
        <dbReference type="EMBL" id="HEB96095.1"/>
    </source>
</evidence>
<feature type="domain" description="DUF1508" evidence="2">
    <location>
        <begin position="60"/>
        <end position="107"/>
    </location>
</feature>
<accession>A0A831W8Q3</accession>
<dbReference type="PANTHER" id="PTHR40606">
    <property type="match status" value="1"/>
</dbReference>
<comment type="caution">
    <text evidence="3">The sequence shown here is derived from an EMBL/GenBank/DDBJ whole genome shotgun (WGS) entry which is preliminary data.</text>
</comment>
<dbReference type="Gene3D" id="2.30.29.80">
    <property type="match status" value="1"/>
</dbReference>
<dbReference type="InterPro" id="IPR036913">
    <property type="entry name" value="YegP-like_sf"/>
</dbReference>